<sequence length="292" mass="31431">MYQKHFAQLENRPYHLFFAAKVVDVPMLMDIVGPVAEARQRLDLVDCTVLPSNVHVPQGFVNRATPTTIPEEQPLESFDDEEDIGFGPDDFEEVAGPSLRVFDVDLQSSQDVPPPQSTARTSVALRALQKQMKRRASPTQAQASTSSELSQQPSTSTSALEASAPLFGKRAGKQRAAPGVATTSTPQQPQQSRSSSTQQTQQSGSGTATTISSGSEPDYLGFIGVAATGEIQELGTEGGEDTDDGEGDGEEGTGMLKRTRTTESQSTSTSMQQKKISKAAILLKRRRKKSKQ</sequence>
<dbReference type="VEuPathDB" id="FungiDB:HMPREF1544_02650"/>
<feature type="compositionally biased region" description="Polar residues" evidence="1">
    <location>
        <begin position="148"/>
        <end position="160"/>
    </location>
</feature>
<evidence type="ECO:0000313" key="3">
    <source>
        <dbReference type="Proteomes" id="UP000014254"/>
    </source>
</evidence>
<organism evidence="2 3">
    <name type="scientific">Mucor circinelloides f. circinelloides (strain 1006PhL)</name>
    <name type="common">Mucormycosis agent</name>
    <name type="synonym">Calyptromyces circinelloides</name>
    <dbReference type="NCBI Taxonomy" id="1220926"/>
    <lineage>
        <taxon>Eukaryota</taxon>
        <taxon>Fungi</taxon>
        <taxon>Fungi incertae sedis</taxon>
        <taxon>Mucoromycota</taxon>
        <taxon>Mucoromycotina</taxon>
        <taxon>Mucoromycetes</taxon>
        <taxon>Mucorales</taxon>
        <taxon>Mucorineae</taxon>
        <taxon>Mucoraceae</taxon>
        <taxon>Mucor</taxon>
    </lineage>
</organism>
<evidence type="ECO:0000256" key="1">
    <source>
        <dbReference type="SAM" id="MobiDB-lite"/>
    </source>
</evidence>
<dbReference type="EMBL" id="KE123920">
    <property type="protein sequence ID" value="EPB90442.1"/>
    <property type="molecule type" value="Genomic_DNA"/>
</dbReference>
<feature type="compositionally biased region" description="Low complexity" evidence="1">
    <location>
        <begin position="262"/>
        <end position="282"/>
    </location>
</feature>
<accession>S2JPL4</accession>
<dbReference type="OrthoDB" id="10358732at2759"/>
<keyword evidence="3" id="KW-1185">Reference proteome</keyword>
<protein>
    <submittedName>
        <fullName evidence="2">Uncharacterized protein</fullName>
    </submittedName>
</protein>
<dbReference type="Proteomes" id="UP000014254">
    <property type="component" value="Unassembled WGS sequence"/>
</dbReference>
<name>S2JPL4_MUCC1</name>
<dbReference type="AlphaFoldDB" id="S2JPL4"/>
<feature type="compositionally biased region" description="Low complexity" evidence="1">
    <location>
        <begin position="137"/>
        <end position="147"/>
    </location>
</feature>
<reference evidence="3" key="1">
    <citation type="submission" date="2013-05" db="EMBL/GenBank/DDBJ databases">
        <title>The Genome sequence of Mucor circinelloides f. circinelloides 1006PhL.</title>
        <authorList>
            <consortium name="The Broad Institute Genomics Platform"/>
            <person name="Cuomo C."/>
            <person name="Earl A."/>
            <person name="Findley K."/>
            <person name="Lee S.C."/>
            <person name="Walker B."/>
            <person name="Young S."/>
            <person name="Zeng Q."/>
            <person name="Gargeya S."/>
            <person name="Fitzgerald M."/>
            <person name="Haas B."/>
            <person name="Abouelleil A."/>
            <person name="Allen A.W."/>
            <person name="Alvarado L."/>
            <person name="Arachchi H.M."/>
            <person name="Berlin A.M."/>
            <person name="Chapman S.B."/>
            <person name="Gainer-Dewar J."/>
            <person name="Goldberg J."/>
            <person name="Griggs A."/>
            <person name="Gujja S."/>
            <person name="Hansen M."/>
            <person name="Howarth C."/>
            <person name="Imamovic A."/>
            <person name="Ireland A."/>
            <person name="Larimer J."/>
            <person name="McCowan C."/>
            <person name="Murphy C."/>
            <person name="Pearson M."/>
            <person name="Poon T.W."/>
            <person name="Priest M."/>
            <person name="Roberts A."/>
            <person name="Saif S."/>
            <person name="Shea T."/>
            <person name="Sisk P."/>
            <person name="Sykes S."/>
            <person name="Wortman J."/>
            <person name="Nusbaum C."/>
            <person name="Birren B."/>
        </authorList>
    </citation>
    <scope>NUCLEOTIDE SEQUENCE [LARGE SCALE GENOMIC DNA]</scope>
    <source>
        <strain evidence="3">1006PhL</strain>
    </source>
</reference>
<gene>
    <name evidence="2" type="ORF">HMPREF1544_02650</name>
</gene>
<feature type="compositionally biased region" description="Acidic residues" evidence="1">
    <location>
        <begin position="238"/>
        <end position="251"/>
    </location>
</feature>
<proteinExistence type="predicted"/>
<feature type="region of interest" description="Disordered" evidence="1">
    <location>
        <begin position="129"/>
        <end position="292"/>
    </location>
</feature>
<evidence type="ECO:0000313" key="2">
    <source>
        <dbReference type="EMBL" id="EPB90442.1"/>
    </source>
</evidence>
<feature type="compositionally biased region" description="Low complexity" evidence="1">
    <location>
        <begin position="182"/>
        <end position="215"/>
    </location>
</feature>
<feature type="compositionally biased region" description="Basic residues" evidence="1">
    <location>
        <begin position="283"/>
        <end position="292"/>
    </location>
</feature>
<dbReference type="InParanoid" id="S2JPL4"/>